<evidence type="ECO:0000256" key="3">
    <source>
        <dbReference type="ARBA" id="ARBA00022840"/>
    </source>
</evidence>
<dbReference type="PROSITE" id="PS50893">
    <property type="entry name" value="ABC_TRANSPORTER_2"/>
    <property type="match status" value="1"/>
</dbReference>
<dbReference type="InterPro" id="IPR003593">
    <property type="entry name" value="AAA+_ATPase"/>
</dbReference>
<dbReference type="InterPro" id="IPR008995">
    <property type="entry name" value="Mo/tungstate-bd_C_term_dom"/>
</dbReference>
<proteinExistence type="predicted"/>
<dbReference type="GO" id="GO:0043190">
    <property type="term" value="C:ATP-binding cassette (ABC) transporter complex"/>
    <property type="evidence" value="ECO:0007669"/>
    <property type="project" value="InterPro"/>
</dbReference>
<dbReference type="Proteomes" id="UP000030661">
    <property type="component" value="Unassembled WGS sequence"/>
</dbReference>
<keyword evidence="3 5" id="KW-0067">ATP-binding</keyword>
<dbReference type="FunFam" id="3.40.50.300:FF:000042">
    <property type="entry name" value="Maltose/maltodextrin ABC transporter, ATP-binding protein"/>
    <property type="match status" value="1"/>
</dbReference>
<dbReference type="HOGENOM" id="CLU_000604_1_1_0"/>
<dbReference type="GO" id="GO:0016887">
    <property type="term" value="F:ATP hydrolysis activity"/>
    <property type="evidence" value="ECO:0007669"/>
    <property type="project" value="InterPro"/>
</dbReference>
<evidence type="ECO:0000259" key="4">
    <source>
        <dbReference type="PROSITE" id="PS50893"/>
    </source>
</evidence>
<evidence type="ECO:0000256" key="1">
    <source>
        <dbReference type="ARBA" id="ARBA00022448"/>
    </source>
</evidence>
<dbReference type="SUPFAM" id="SSF52540">
    <property type="entry name" value="P-loop containing nucleoside triphosphate hydrolases"/>
    <property type="match status" value="1"/>
</dbReference>
<dbReference type="eggNOG" id="COG3842">
    <property type="taxonomic scope" value="Bacteria"/>
</dbReference>
<dbReference type="InterPro" id="IPR017871">
    <property type="entry name" value="ABC_transporter-like_CS"/>
</dbReference>
<evidence type="ECO:0000313" key="6">
    <source>
        <dbReference type="Proteomes" id="UP000030661"/>
    </source>
</evidence>
<gene>
    <name evidence="5" type="ORF">U27_03417</name>
</gene>
<dbReference type="Gene3D" id="3.40.50.300">
    <property type="entry name" value="P-loop containing nucleotide triphosphate hydrolases"/>
    <property type="match status" value="1"/>
</dbReference>
<keyword evidence="2" id="KW-0547">Nucleotide-binding</keyword>
<keyword evidence="6" id="KW-1185">Reference proteome</keyword>
<dbReference type="GO" id="GO:0005524">
    <property type="term" value="F:ATP binding"/>
    <property type="evidence" value="ECO:0007669"/>
    <property type="project" value="UniProtKB-KW"/>
</dbReference>
<dbReference type="Pfam" id="PF00005">
    <property type="entry name" value="ABC_tran"/>
    <property type="match status" value="1"/>
</dbReference>
<dbReference type="STRING" id="1499967.U27_03417"/>
<dbReference type="EMBL" id="DF820464">
    <property type="protein sequence ID" value="GAK56455.1"/>
    <property type="molecule type" value="Genomic_DNA"/>
</dbReference>
<dbReference type="InterPro" id="IPR050093">
    <property type="entry name" value="ABC_SmlMolc_Importer"/>
</dbReference>
<dbReference type="PROSITE" id="PS00211">
    <property type="entry name" value="ABC_TRANSPORTER_1"/>
    <property type="match status" value="1"/>
</dbReference>
<dbReference type="AlphaFoldDB" id="A0A081BVV0"/>
<dbReference type="GO" id="GO:0140359">
    <property type="term" value="F:ABC-type transporter activity"/>
    <property type="evidence" value="ECO:0007669"/>
    <property type="project" value="UniProtKB-ARBA"/>
</dbReference>
<dbReference type="Gene3D" id="2.40.50.100">
    <property type="match status" value="1"/>
</dbReference>
<name>A0A081BVV0_VECG1</name>
<dbReference type="SUPFAM" id="SSF50331">
    <property type="entry name" value="MOP-like"/>
    <property type="match status" value="1"/>
</dbReference>
<dbReference type="InterPro" id="IPR003439">
    <property type="entry name" value="ABC_transporter-like_ATP-bd"/>
</dbReference>
<keyword evidence="1" id="KW-0813">Transport</keyword>
<accession>A0A081BVV0</accession>
<dbReference type="SMART" id="SM00382">
    <property type="entry name" value="AAA"/>
    <property type="match status" value="1"/>
</dbReference>
<dbReference type="InterPro" id="IPR013611">
    <property type="entry name" value="Transp-assoc_OB_typ2"/>
</dbReference>
<feature type="domain" description="ABC transporter" evidence="4">
    <location>
        <begin position="6"/>
        <end position="236"/>
    </location>
</feature>
<reference evidence="5" key="1">
    <citation type="journal article" date="2015" name="PeerJ">
        <title>First genomic representation of candidate bacterial phylum KSB3 points to enhanced environmental sensing as a trigger of wastewater bulking.</title>
        <authorList>
            <person name="Sekiguchi Y."/>
            <person name="Ohashi A."/>
            <person name="Parks D.H."/>
            <person name="Yamauchi T."/>
            <person name="Tyson G.W."/>
            <person name="Hugenholtz P."/>
        </authorList>
    </citation>
    <scope>NUCLEOTIDE SEQUENCE [LARGE SCALE GENOMIC DNA]</scope>
</reference>
<dbReference type="PANTHER" id="PTHR42781">
    <property type="entry name" value="SPERMIDINE/PUTRESCINE IMPORT ATP-BINDING PROTEIN POTA"/>
    <property type="match status" value="1"/>
</dbReference>
<dbReference type="InterPro" id="IPR027417">
    <property type="entry name" value="P-loop_NTPase"/>
</dbReference>
<dbReference type="PANTHER" id="PTHR42781:SF4">
    <property type="entry name" value="SPERMIDINE_PUTRESCINE IMPORT ATP-BINDING PROTEIN POTA"/>
    <property type="match status" value="1"/>
</dbReference>
<evidence type="ECO:0000256" key="2">
    <source>
        <dbReference type="ARBA" id="ARBA00022741"/>
    </source>
</evidence>
<dbReference type="Pfam" id="PF08402">
    <property type="entry name" value="TOBE_2"/>
    <property type="match status" value="1"/>
</dbReference>
<sequence length="359" mass="39756">MSEIDVKLEHVTKTFEKFTAVKDVSLEIQKGEFFSILGPSGCGKTTTLRMISGFEVPTQGSIYVGGERVNDLAPHKRKTNLVFQHLALFPMMNVEENIGFGLQMQKVPKAEISKRVEAILEVVELQGFQQKRISQLSGGQKQRVAIARCLVLNPTVLLLDEPLGALDLKLREQMKIELKKIQHRIGTTFIYITHDQGEALVMSNRIAVMNAGRLIQVGKPQELYDAPNDKFVADFVGDHNGIPVIVRERQGNLTISQAQELTITSAAGKSFAVGDGCHVYIRPEKIELLNANDMSFLKNTYPGVITDVIFEGALIKYMISISEALPRLTVSAPNIGQELPYAVGTNVRISWNPENALTL</sequence>
<protein>
    <submittedName>
        <fullName evidence="5">Spermidine/putrescine ABC transporter, ATP-binding protein</fullName>
    </submittedName>
</protein>
<evidence type="ECO:0000313" key="5">
    <source>
        <dbReference type="EMBL" id="GAK56455.1"/>
    </source>
</evidence>
<organism evidence="5">
    <name type="scientific">Vecturithrix granuli</name>
    <dbReference type="NCBI Taxonomy" id="1499967"/>
    <lineage>
        <taxon>Bacteria</taxon>
        <taxon>Candidatus Moduliflexota</taxon>
        <taxon>Candidatus Vecturitrichia</taxon>
        <taxon>Candidatus Vecturitrichales</taxon>
        <taxon>Candidatus Vecturitrichaceae</taxon>
        <taxon>Candidatus Vecturithrix</taxon>
    </lineage>
</organism>